<reference evidence="10" key="1">
    <citation type="submission" date="2017-05" db="UniProtKB">
        <authorList>
            <consortium name="EnsemblMetazoa"/>
        </authorList>
    </citation>
    <scope>IDENTIFICATION</scope>
</reference>
<evidence type="ECO:0000256" key="4">
    <source>
        <dbReference type="ARBA" id="ARBA00022490"/>
    </source>
</evidence>
<comment type="similarity">
    <text evidence="2">Belongs to the spectrin family.</text>
</comment>
<dbReference type="AlphaFoldDB" id="A0A1X7SRX6"/>
<dbReference type="SUPFAM" id="SSF46966">
    <property type="entry name" value="Spectrin repeat"/>
    <property type="match status" value="3"/>
</dbReference>
<dbReference type="GO" id="GO:0051693">
    <property type="term" value="P:actin filament capping"/>
    <property type="evidence" value="ECO:0007669"/>
    <property type="project" value="UniProtKB-KW"/>
</dbReference>
<evidence type="ECO:0000256" key="5">
    <source>
        <dbReference type="ARBA" id="ARBA00022553"/>
    </source>
</evidence>
<evidence type="ECO:0000256" key="9">
    <source>
        <dbReference type="SAM" id="MobiDB-lite"/>
    </source>
</evidence>
<keyword evidence="8" id="KW-0206">Cytoskeleton</keyword>
<dbReference type="OrthoDB" id="6018565at2759"/>
<keyword evidence="3" id="KW-0117">Actin capping</keyword>
<organism evidence="10">
    <name type="scientific">Amphimedon queenslandica</name>
    <name type="common">Sponge</name>
    <dbReference type="NCBI Taxonomy" id="400682"/>
    <lineage>
        <taxon>Eukaryota</taxon>
        <taxon>Metazoa</taxon>
        <taxon>Porifera</taxon>
        <taxon>Demospongiae</taxon>
        <taxon>Heteroscleromorpha</taxon>
        <taxon>Haplosclerida</taxon>
        <taxon>Niphatidae</taxon>
        <taxon>Amphimedon</taxon>
    </lineage>
</organism>
<dbReference type="SMART" id="SM00150">
    <property type="entry name" value="SPEC"/>
    <property type="match status" value="2"/>
</dbReference>
<dbReference type="InterPro" id="IPR002017">
    <property type="entry name" value="Spectrin_repeat"/>
</dbReference>
<dbReference type="Gene3D" id="1.20.58.60">
    <property type="match status" value="2"/>
</dbReference>
<evidence type="ECO:0000256" key="7">
    <source>
        <dbReference type="ARBA" id="ARBA00023203"/>
    </source>
</evidence>
<dbReference type="FunFam" id="1.20.58.60:FF:000020">
    <property type="entry name" value="Spectrin alpha chain, non-erythrocytic 1"/>
    <property type="match status" value="2"/>
</dbReference>
<protein>
    <submittedName>
        <fullName evidence="10">Uncharacterized protein</fullName>
    </submittedName>
</protein>
<keyword evidence="6" id="KW-0677">Repeat</keyword>
<dbReference type="InterPro" id="IPR018159">
    <property type="entry name" value="Spectrin/alpha-actinin"/>
</dbReference>
<dbReference type="EnsemblMetazoa" id="Aqu2.1.04892_001">
    <property type="protein sequence ID" value="Aqu2.1.04892_001"/>
    <property type="gene ID" value="Aqu2.1.04892"/>
</dbReference>
<feature type="region of interest" description="Disordered" evidence="9">
    <location>
        <begin position="1"/>
        <end position="29"/>
    </location>
</feature>
<comment type="subcellular location">
    <subcellularLocation>
        <location evidence="1">Cytoplasm</location>
        <location evidence="1">Cytoskeleton</location>
    </subcellularLocation>
</comment>
<evidence type="ECO:0000256" key="1">
    <source>
        <dbReference type="ARBA" id="ARBA00004245"/>
    </source>
</evidence>
<proteinExistence type="inferred from homology"/>
<evidence type="ECO:0000256" key="3">
    <source>
        <dbReference type="ARBA" id="ARBA00022467"/>
    </source>
</evidence>
<evidence type="ECO:0000256" key="8">
    <source>
        <dbReference type="ARBA" id="ARBA00023212"/>
    </source>
</evidence>
<evidence type="ECO:0000256" key="2">
    <source>
        <dbReference type="ARBA" id="ARBA00006826"/>
    </source>
</evidence>
<accession>A0A1X7SRX6</accession>
<dbReference type="PANTHER" id="PTHR11915">
    <property type="entry name" value="SPECTRIN/FILAMIN RELATED CYTOSKELETAL PROTEIN"/>
    <property type="match status" value="1"/>
</dbReference>
<dbReference type="CDD" id="cd00176">
    <property type="entry name" value="SPEC"/>
    <property type="match status" value="1"/>
</dbReference>
<dbReference type="Pfam" id="PF00435">
    <property type="entry name" value="Spectrin"/>
    <property type="match status" value="3"/>
</dbReference>
<name>A0A1X7SRX6_AMPQE</name>
<dbReference type="InParanoid" id="A0A1X7SRX6"/>
<dbReference type="eggNOG" id="KOG0040">
    <property type="taxonomic scope" value="Eukaryota"/>
</dbReference>
<feature type="compositionally biased region" description="Basic and acidic residues" evidence="9">
    <location>
        <begin position="20"/>
        <end position="29"/>
    </location>
</feature>
<sequence>MASSGGRTRPLSAARPLSGSKERPTDIRNRREKVLLKYQEFSEAVSSRRLKLEQAKQLHQFYSDADNLESWINDKIRIASDESYKDRRNLQVKIQKHQSFEAEIAAHTNSMMEVKNKGRKMAQDHFAAEAIKKRLEQIESAWDKLHTASVDKRQKLQYAQKGEQFIREADEVLTWMNDRMAIASSSEPGKDLEHVELLQTKFDEFSKDVQANEPRITSVNQFAQKLIHEYHPESELITSKRKLVNETWGMLKQLSQQRRQVLEGAHEIQKFNRAVEETATWMNEKSNAVLSDDYGRDLASVQ</sequence>
<keyword evidence="4" id="KW-0963">Cytoplasm</keyword>
<dbReference type="Gene3D" id="1.20.5.170">
    <property type="match status" value="1"/>
</dbReference>
<keyword evidence="7" id="KW-0009">Actin-binding</keyword>
<dbReference type="STRING" id="400682.A0A1X7SRX6"/>
<dbReference type="GO" id="GO:0005856">
    <property type="term" value="C:cytoskeleton"/>
    <property type="evidence" value="ECO:0007669"/>
    <property type="project" value="UniProtKB-SubCell"/>
</dbReference>
<keyword evidence="5" id="KW-0597">Phosphoprotein</keyword>
<evidence type="ECO:0000313" key="10">
    <source>
        <dbReference type="EnsemblMetazoa" id="Aqu2.1.04892_001"/>
    </source>
</evidence>
<dbReference type="GO" id="GO:0003779">
    <property type="term" value="F:actin binding"/>
    <property type="evidence" value="ECO:0007669"/>
    <property type="project" value="UniProtKB-KW"/>
</dbReference>
<dbReference type="GO" id="GO:0005737">
    <property type="term" value="C:cytoplasm"/>
    <property type="evidence" value="ECO:0007669"/>
    <property type="project" value="UniProtKB-ARBA"/>
</dbReference>
<evidence type="ECO:0000256" key="6">
    <source>
        <dbReference type="ARBA" id="ARBA00022737"/>
    </source>
</evidence>